<dbReference type="InterPro" id="IPR012334">
    <property type="entry name" value="Pectin_lyas_fold"/>
</dbReference>
<dbReference type="InterPro" id="IPR013783">
    <property type="entry name" value="Ig-like_fold"/>
</dbReference>
<dbReference type="InterPro" id="IPR011050">
    <property type="entry name" value="Pectin_lyase_fold/virulence"/>
</dbReference>
<proteinExistence type="predicted"/>
<dbReference type="Pfam" id="PF22815">
    <property type="entry name" value="CatAgl_D1"/>
    <property type="match status" value="1"/>
</dbReference>
<comment type="caution">
    <text evidence="4">The sequence shown here is derived from an EMBL/GenBank/DDBJ whole genome shotgun (WGS) entry which is preliminary data.</text>
</comment>
<accession>A0A930N4A2</accession>
<dbReference type="SUPFAM" id="SSF51126">
    <property type="entry name" value="Pectin lyase-like"/>
    <property type="match status" value="1"/>
</dbReference>
<feature type="domain" description="Alpha-1,3-glucanase catalytic" evidence="3">
    <location>
        <begin position="244"/>
        <end position="550"/>
    </location>
</feature>
<dbReference type="InterPro" id="IPR033801">
    <property type="entry name" value="CBM6-CBM35-CBM36-like_1"/>
</dbReference>
<dbReference type="AlphaFoldDB" id="A0A930N4A2"/>
<dbReference type="EMBL" id="JABZSQ010000036">
    <property type="protein sequence ID" value="MBF1414586.1"/>
    <property type="molecule type" value="Genomic_DNA"/>
</dbReference>
<evidence type="ECO:0000259" key="3">
    <source>
        <dbReference type="Pfam" id="PF22816"/>
    </source>
</evidence>
<evidence type="ECO:0000313" key="5">
    <source>
        <dbReference type="Proteomes" id="UP000757461"/>
    </source>
</evidence>
<evidence type="ECO:0000259" key="2">
    <source>
        <dbReference type="Pfam" id="PF22815"/>
    </source>
</evidence>
<evidence type="ECO:0000313" key="4">
    <source>
        <dbReference type="EMBL" id="MBF1414586.1"/>
    </source>
</evidence>
<protein>
    <submittedName>
        <fullName evidence="4">Right-handed parallel beta-helix repeat-containing protein</fullName>
    </submittedName>
</protein>
<sequence length="967" mass="105520">MKKKLLLALTLVLSGTLMSQAGPADKLKVPGPDANGRRGATVPYNRYEAENGELSGGAAKKTTSYGRKDIATQASKQSYVDLSSKGSAVNFKIDRNGDGVTMRFTMKDSPNGMGENGSLDVYVNGNKDQTVKLTSYFMWQYFNLNDPYPKDVPGGDFRCFAFDEVHFKLNNKVKPGDVITVKNDDSRNMEYGLDFIEVENVPAKIKQPAGSISIQDTKYKNMAAGGDWGDAFIQAVKDAEASPSRTLYIPAGTYNLGKVWRIFADNVTITGAGMWYTNIKFTNPNKEGGGISGGNGSHGPDGYSKKIEFCNMYINSALRSRMDQMAIYKCFMDVYTDGSYFHDIWEEHFECGFWIGDYNGKMDYSDGIKIANCRIRNNLADGVNFAQGTSNATVYNCSVRGNGDDGLATWNQDACGARDLHDNIFAYNTVELGWRAGGIAVYGGTGHHIYNNFVTDMALAAGIHLNSTFPGTKFNANNKPDGIKFENNTIVRSGTNCDIFGNDLAALDVHKTGGSLQNITFYNTEIYDAPCFGITVLNDPDNIKFINTKILGAGLTGMSTSYSTTPVTFCAIRADQATPIFDGLEIGNVHRDVLGNNQTWPLWTNNNHQKADAIKYTNIKKKYVAPEPPYADKDQQGGIIDPMDGLSGYNVKLEGISWKNAKGSSDLKEGDAVTFRVKITNTSNVDIPKDVALAFEVKINGESAAISDDFEGGLKAGKSVILTANGSWIAKLGVCKVEAIADPENNLPKETSKDDNKRVKQFNVYEAPDNNGTFTPVTGGYDLVVTKILMNTKSIKPGDKVNFSAIVANAGDQDAPAGDVLGIQFQIDGKTEVITWSDDYRKGVKSHEFVKVTANGGTAGKEWTATEGKHTVTAWIDNYGGRYAGEINHDNNKFTIELNIPMSPVQFINNPDKPDNIDGTDGIEAVNAVQSVKDSYYYDLQGRRYGTTTEGLKKGVYIHCGKKVIIK</sequence>
<feature type="domain" description="CBM6/CBM35/CBM36-like 1" evidence="2">
    <location>
        <begin position="42"/>
        <end position="201"/>
    </location>
</feature>
<keyword evidence="1" id="KW-0732">Signal</keyword>
<dbReference type="InterPro" id="IPR006626">
    <property type="entry name" value="PbH1"/>
</dbReference>
<dbReference type="Gene3D" id="2.60.120.260">
    <property type="entry name" value="Galactose-binding domain-like"/>
    <property type="match status" value="1"/>
</dbReference>
<gene>
    <name evidence="4" type="ORF">HXN33_03285</name>
</gene>
<dbReference type="InterPro" id="IPR055149">
    <property type="entry name" value="Agl_cat_D2"/>
</dbReference>
<dbReference type="Pfam" id="PF22816">
    <property type="entry name" value="CatAgl_D2"/>
    <property type="match status" value="1"/>
</dbReference>
<evidence type="ECO:0000256" key="1">
    <source>
        <dbReference type="SAM" id="SignalP"/>
    </source>
</evidence>
<reference evidence="4" key="1">
    <citation type="submission" date="2020-04" db="EMBL/GenBank/DDBJ databases">
        <title>Deep metagenomics examines the oral microbiome during advanced dental caries in children, revealing novel taxa and co-occurrences with host molecules.</title>
        <authorList>
            <person name="Baker J.L."/>
            <person name="Morton J.T."/>
            <person name="Dinis M."/>
            <person name="Alvarez R."/>
            <person name="Tran N.C."/>
            <person name="Knight R."/>
            <person name="Edlund A."/>
        </authorList>
    </citation>
    <scope>NUCLEOTIDE SEQUENCE</scope>
    <source>
        <strain evidence="4">JCVI_25_bin.9</strain>
    </source>
</reference>
<name>A0A930N4A2_9BACT</name>
<dbReference type="Gene3D" id="2.60.40.10">
    <property type="entry name" value="Immunoglobulins"/>
    <property type="match status" value="2"/>
</dbReference>
<feature type="chain" id="PRO_5037114195" evidence="1">
    <location>
        <begin position="22"/>
        <end position="967"/>
    </location>
</feature>
<feature type="signal peptide" evidence="1">
    <location>
        <begin position="1"/>
        <end position="21"/>
    </location>
</feature>
<dbReference type="RefSeq" id="WP_036869974.1">
    <property type="nucleotide sequence ID" value="NZ_CBDEIU010000038.1"/>
</dbReference>
<dbReference type="SMART" id="SM00710">
    <property type="entry name" value="PbH1"/>
    <property type="match status" value="6"/>
</dbReference>
<dbReference type="Gene3D" id="2.160.20.10">
    <property type="entry name" value="Single-stranded right-handed beta-helix, Pectin lyase-like"/>
    <property type="match status" value="1"/>
</dbReference>
<organism evidence="4 5">
    <name type="scientific">Prevotella histicola</name>
    <dbReference type="NCBI Taxonomy" id="470565"/>
    <lineage>
        <taxon>Bacteria</taxon>
        <taxon>Pseudomonadati</taxon>
        <taxon>Bacteroidota</taxon>
        <taxon>Bacteroidia</taxon>
        <taxon>Bacteroidales</taxon>
        <taxon>Prevotellaceae</taxon>
        <taxon>Prevotella</taxon>
    </lineage>
</organism>
<dbReference type="Proteomes" id="UP000757461">
    <property type="component" value="Unassembled WGS sequence"/>
</dbReference>